<evidence type="ECO:0000256" key="7">
    <source>
        <dbReference type="ARBA" id="ARBA00023242"/>
    </source>
</evidence>
<evidence type="ECO:0000256" key="4">
    <source>
        <dbReference type="ARBA" id="ARBA00022664"/>
    </source>
</evidence>
<evidence type="ECO:0000256" key="2">
    <source>
        <dbReference type="ARBA" id="ARBA00008137"/>
    </source>
</evidence>
<keyword evidence="6" id="KW-0508">mRNA splicing</keyword>
<dbReference type="AlphaFoldDB" id="A0A427Y6H5"/>
<dbReference type="EMBL" id="RSCE01000002">
    <property type="protein sequence ID" value="RSH86689.1"/>
    <property type="molecule type" value="Genomic_DNA"/>
</dbReference>
<accession>A0A427Y6H5</accession>
<dbReference type="GO" id="GO:0005682">
    <property type="term" value="C:U5 snRNP"/>
    <property type="evidence" value="ECO:0007669"/>
    <property type="project" value="TreeGrafter"/>
</dbReference>
<comment type="similarity">
    <text evidence="2">Belongs to the PRP18 family.</text>
</comment>
<dbReference type="OrthoDB" id="10261918at2759"/>
<dbReference type="Pfam" id="PF02840">
    <property type="entry name" value="Prp18"/>
    <property type="match status" value="1"/>
</dbReference>
<feature type="domain" description="Pre-mRNA processing factor 4 (PRP4)-like" evidence="9">
    <location>
        <begin position="107"/>
        <end position="163"/>
    </location>
</feature>
<dbReference type="STRING" id="105984.A0A427Y6H5"/>
<dbReference type="Proteomes" id="UP000279236">
    <property type="component" value="Unassembled WGS sequence"/>
</dbReference>
<feature type="compositionally biased region" description="Basic and acidic residues" evidence="8">
    <location>
        <begin position="27"/>
        <end position="74"/>
    </location>
</feature>
<evidence type="ECO:0000256" key="6">
    <source>
        <dbReference type="ARBA" id="ARBA00023187"/>
    </source>
</evidence>
<proteinExistence type="inferred from homology"/>
<dbReference type="GO" id="GO:0000350">
    <property type="term" value="P:generation of catalytic spliceosome for second transesterification step"/>
    <property type="evidence" value="ECO:0007669"/>
    <property type="project" value="TreeGrafter"/>
</dbReference>
<evidence type="ECO:0000256" key="3">
    <source>
        <dbReference type="ARBA" id="ARBA00018242"/>
    </source>
</evidence>
<organism evidence="10 11">
    <name type="scientific">Apiotrichum porosum</name>
    <dbReference type="NCBI Taxonomy" id="105984"/>
    <lineage>
        <taxon>Eukaryota</taxon>
        <taxon>Fungi</taxon>
        <taxon>Dikarya</taxon>
        <taxon>Basidiomycota</taxon>
        <taxon>Agaricomycotina</taxon>
        <taxon>Tremellomycetes</taxon>
        <taxon>Trichosporonales</taxon>
        <taxon>Trichosporonaceae</taxon>
        <taxon>Apiotrichum</taxon>
    </lineage>
</organism>
<evidence type="ECO:0000256" key="8">
    <source>
        <dbReference type="SAM" id="MobiDB-lite"/>
    </source>
</evidence>
<evidence type="ECO:0000313" key="10">
    <source>
        <dbReference type="EMBL" id="RSH86689.1"/>
    </source>
</evidence>
<dbReference type="PANTHER" id="PTHR13007:SF19">
    <property type="entry name" value="PRE-MRNA-SPLICING FACTOR 18"/>
    <property type="match status" value="1"/>
</dbReference>
<dbReference type="SMART" id="SM00500">
    <property type="entry name" value="SFM"/>
    <property type="match status" value="1"/>
</dbReference>
<dbReference type="InterPro" id="IPR036285">
    <property type="entry name" value="PRP4-like_sf"/>
</dbReference>
<dbReference type="SUPFAM" id="SSF158230">
    <property type="entry name" value="PRP4-like"/>
    <property type="match status" value="1"/>
</dbReference>
<feature type="region of interest" description="Disordered" evidence="8">
    <location>
        <begin position="1"/>
        <end position="106"/>
    </location>
</feature>
<evidence type="ECO:0000256" key="1">
    <source>
        <dbReference type="ARBA" id="ARBA00004123"/>
    </source>
</evidence>
<keyword evidence="4" id="KW-0507">mRNA processing</keyword>
<feature type="compositionally biased region" description="Basic and acidic residues" evidence="8">
    <location>
        <begin position="167"/>
        <end position="189"/>
    </location>
</feature>
<comment type="subcellular location">
    <subcellularLocation>
        <location evidence="1">Nucleus</location>
    </subcellularLocation>
</comment>
<keyword evidence="5" id="KW-0747">Spliceosome</keyword>
<dbReference type="Gene3D" id="4.10.280.110">
    <property type="entry name" value="Pre-mRNA processing factor 4 domain"/>
    <property type="match status" value="1"/>
</dbReference>
<keyword evidence="11" id="KW-1185">Reference proteome</keyword>
<dbReference type="SUPFAM" id="SSF47938">
    <property type="entry name" value="Functional domain of the splicing factor Prp18"/>
    <property type="match status" value="1"/>
</dbReference>
<reference evidence="10 11" key="1">
    <citation type="submission" date="2018-11" db="EMBL/GenBank/DDBJ databases">
        <title>Genome sequence of Apiotrichum porosum DSM 27194.</title>
        <authorList>
            <person name="Aliyu H."/>
            <person name="Gorte O."/>
            <person name="Ochsenreither K."/>
        </authorList>
    </citation>
    <scope>NUCLEOTIDE SEQUENCE [LARGE SCALE GENOMIC DNA]</scope>
    <source>
        <strain evidence="10 11">DSM 27194</strain>
    </source>
</reference>
<sequence length="359" mass="40661">MEGLLAEINKKKEATAGESSGGSKYMRRGEAERAAEAARERKRDEDRRKREEEEDAERERKSERAGRMRKEAEAMRNASLSALADGDDTPGGSPAPDAAAKERGQNITWDECVRRLRSKGQPIRLFGETDKDVRHRLRALELLGDRGSKDQVDFKRAVEDLEARELERKARGEDKTQAEKEKSDKRRQPDGPLDLGLIKTDFNKLHPLIYWAFKNLLNEWEEWLAARPDDVRRSTEGKLAAANHAQSAQNLKPLFRMLRSREAPEGVVRLLAEVVHYVQIRSYQKANDAYLRLSIGNAAWPLGVTSVGIHARSSQGKITDNIAHVLNDEVSRKYIQAVKRLLTFSQTVRPPDSISQMMG</sequence>
<name>A0A427Y6H5_9TREE</name>
<dbReference type="PANTHER" id="PTHR13007">
    <property type="entry name" value="PRE-MRNA SPLICING FACTOR-RELATED"/>
    <property type="match status" value="1"/>
</dbReference>
<dbReference type="GeneID" id="39589503"/>
<dbReference type="Pfam" id="PF08799">
    <property type="entry name" value="PRP4"/>
    <property type="match status" value="1"/>
</dbReference>
<evidence type="ECO:0000259" key="9">
    <source>
        <dbReference type="SMART" id="SM00500"/>
    </source>
</evidence>
<dbReference type="InterPro" id="IPR004098">
    <property type="entry name" value="Prp18"/>
</dbReference>
<keyword evidence="7" id="KW-0539">Nucleus</keyword>
<feature type="region of interest" description="Disordered" evidence="8">
    <location>
        <begin position="167"/>
        <end position="193"/>
    </location>
</feature>
<gene>
    <name evidence="10" type="primary">PRP18</name>
    <name evidence="10" type="ORF">EHS24_004960</name>
</gene>
<dbReference type="RefSeq" id="XP_028479474.1">
    <property type="nucleotide sequence ID" value="XM_028620502.1"/>
</dbReference>
<protein>
    <recommendedName>
        <fullName evidence="3">Pre-mRNA-splicing factor 18</fullName>
    </recommendedName>
</protein>
<dbReference type="InterPro" id="IPR014906">
    <property type="entry name" value="PRP4-like"/>
</dbReference>
<dbReference type="Gene3D" id="1.20.940.10">
    <property type="entry name" value="Functional domain of the splicing factor Prp18"/>
    <property type="match status" value="1"/>
</dbReference>
<evidence type="ECO:0000313" key="11">
    <source>
        <dbReference type="Proteomes" id="UP000279236"/>
    </source>
</evidence>
<dbReference type="GO" id="GO:0071021">
    <property type="term" value="C:U2-type post-spliceosomal complex"/>
    <property type="evidence" value="ECO:0007669"/>
    <property type="project" value="TreeGrafter"/>
</dbReference>
<dbReference type="GO" id="GO:0046540">
    <property type="term" value="C:U4/U6 x U5 tri-snRNP complex"/>
    <property type="evidence" value="ECO:0007669"/>
    <property type="project" value="TreeGrafter"/>
</dbReference>
<evidence type="ECO:0000256" key="5">
    <source>
        <dbReference type="ARBA" id="ARBA00022728"/>
    </source>
</evidence>
<dbReference type="InterPro" id="IPR039979">
    <property type="entry name" value="PRPF18"/>
</dbReference>
<comment type="caution">
    <text evidence="10">The sequence shown here is derived from an EMBL/GenBank/DDBJ whole genome shotgun (WGS) entry which is preliminary data.</text>
</comment>